<dbReference type="PANTHER" id="PTHR35809:SF1">
    <property type="entry name" value="ARCHAETIDYLSERINE DECARBOXYLASE PROENZYME-RELATED"/>
    <property type="match status" value="1"/>
</dbReference>
<keyword evidence="1 11" id="KW-1003">Cell membrane</keyword>
<comment type="subcellular location">
    <subcellularLocation>
        <location evidence="11">Cell membrane</location>
        <topology evidence="11">Peripheral membrane protein</topology>
    </subcellularLocation>
</comment>
<comment type="function">
    <text evidence="11">Catalyzes the formation of phosphatidylethanolamine (PtdEtn) from phosphatidylserine (PtdSer).</text>
</comment>
<feature type="site" description="Cleavage (non-hydrolytic); by autocatalysis" evidence="11">
    <location>
        <begin position="202"/>
        <end position="203"/>
    </location>
</feature>
<protein>
    <recommendedName>
        <fullName evidence="11">Phosphatidylserine decarboxylase proenzyme</fullName>
        <ecNumber evidence="11">4.1.1.65</ecNumber>
    </recommendedName>
    <component>
        <recommendedName>
            <fullName evidence="11">Phosphatidylserine decarboxylase alpha chain</fullName>
        </recommendedName>
    </component>
    <component>
        <recommendedName>
            <fullName evidence="11">Phosphatidylserine decarboxylase beta chain</fullName>
        </recommendedName>
    </component>
</protein>
<evidence type="ECO:0000256" key="6">
    <source>
        <dbReference type="ARBA" id="ARBA00023145"/>
    </source>
</evidence>
<evidence type="ECO:0000313" key="14">
    <source>
        <dbReference type="Proteomes" id="UP001595557"/>
    </source>
</evidence>
<keyword evidence="5 11" id="KW-0472">Membrane</keyword>
<sequence length="245" mass="26961">MLCAPDGQWQQDHQSMTMWGTFLKPMHPEGYRFVTVFALVTIGLFLLWQPLGWLGVSLTVWCYYFFRDPRRAVPQAEGLVVSPADGVVSLIEAAVPPRELGMDPVPLTRVSVFMSVFNCHVNRAPVAGRVLSVAYRPGRFFNASLDKASEHNERNGLCLEVADGRQLAVVQIAGLVARRILCWTTTGQSLRTGERFGLIRFGSRLDVYLPPRVAPLVAVGQTMVAGETVIADLGRVGPARPARAD</sequence>
<name>A0ABV7I7Y5_9RHOB</name>
<keyword evidence="10 11" id="KW-0670">Pyruvate</keyword>
<accession>A0ABV7I7Y5</accession>
<dbReference type="EC" id="4.1.1.65" evidence="11"/>
<dbReference type="NCBIfam" id="NF003679">
    <property type="entry name" value="PRK05305.1-3"/>
    <property type="match status" value="1"/>
</dbReference>
<dbReference type="NCBIfam" id="NF003678">
    <property type="entry name" value="PRK05305.1-2"/>
    <property type="match status" value="1"/>
</dbReference>
<gene>
    <name evidence="11" type="primary">psd</name>
    <name evidence="13" type="ORF">ACFOD7_01430</name>
</gene>
<evidence type="ECO:0000256" key="12">
    <source>
        <dbReference type="SAM" id="Phobius"/>
    </source>
</evidence>
<feature type="chain" id="PRO_5044936092" description="Phosphatidylserine decarboxylase alpha chain" evidence="11">
    <location>
        <begin position="203"/>
        <end position="245"/>
    </location>
</feature>
<keyword evidence="14" id="KW-1185">Reference proteome</keyword>
<dbReference type="PANTHER" id="PTHR35809">
    <property type="entry name" value="ARCHAETIDYLSERINE DECARBOXYLASE PROENZYME-RELATED"/>
    <property type="match status" value="1"/>
</dbReference>
<keyword evidence="7 11" id="KW-0594">Phospholipid biosynthesis</keyword>
<dbReference type="InterPro" id="IPR003817">
    <property type="entry name" value="PS_Dcarbxylase"/>
</dbReference>
<evidence type="ECO:0000256" key="11">
    <source>
        <dbReference type="HAMAP-Rule" id="MF_00664"/>
    </source>
</evidence>
<feature type="modified residue" description="Pyruvic acid (Ser); by autocatalysis" evidence="11">
    <location>
        <position position="203"/>
    </location>
</feature>
<evidence type="ECO:0000256" key="5">
    <source>
        <dbReference type="ARBA" id="ARBA00023136"/>
    </source>
</evidence>
<keyword evidence="6 11" id="KW-0865">Zymogen</keyword>
<keyword evidence="3 11" id="KW-0210">Decarboxylase</keyword>
<keyword evidence="2 11" id="KW-0444">Lipid biosynthesis</keyword>
<evidence type="ECO:0000256" key="3">
    <source>
        <dbReference type="ARBA" id="ARBA00022793"/>
    </source>
</evidence>
<dbReference type="InterPro" id="IPR033175">
    <property type="entry name" value="PSD-A"/>
</dbReference>
<keyword evidence="8 11" id="KW-0456">Lyase</keyword>
<keyword evidence="4 11" id="KW-0443">Lipid metabolism</keyword>
<dbReference type="Proteomes" id="UP001595557">
    <property type="component" value="Unassembled WGS sequence"/>
</dbReference>
<comment type="PTM">
    <text evidence="11">Is synthesized initially as an inactive proenzyme. Formation of the active enzyme involves a self-maturation process in which the active site pyruvoyl group is generated from an internal serine residue via an autocatalytic post-translational modification. Two non-identical subunits are generated from the proenzyme in this reaction, and the pyruvate is formed at the N-terminus of the alpha chain, which is derived from the carboxyl end of the proenzyme. The post-translation cleavage follows an unusual pathway, termed non-hydrolytic serinolysis, in which the side chain hydroxyl group of the serine supplies its oxygen atom to form the C-terminus of the beta chain, while the remainder of the serine residue undergoes an oxidative deamination to produce ammonia and the pyruvoyl prosthetic group on the alpha chain.</text>
</comment>
<proteinExistence type="inferred from homology"/>
<feature type="active site" description="Schiff-base intermediate with substrate; via pyruvic acid" evidence="11">
    <location>
        <position position="203"/>
    </location>
</feature>
<dbReference type="NCBIfam" id="NF003677">
    <property type="entry name" value="PRK05305.1-1"/>
    <property type="match status" value="1"/>
</dbReference>
<keyword evidence="9 11" id="KW-1208">Phospholipid metabolism</keyword>
<dbReference type="EMBL" id="JBHRTE010000004">
    <property type="protein sequence ID" value="MFC3166707.1"/>
    <property type="molecule type" value="Genomic_DNA"/>
</dbReference>
<reference evidence="14" key="1">
    <citation type="journal article" date="2019" name="Int. J. Syst. Evol. Microbiol.">
        <title>The Global Catalogue of Microorganisms (GCM) 10K type strain sequencing project: providing services to taxonomists for standard genome sequencing and annotation.</title>
        <authorList>
            <consortium name="The Broad Institute Genomics Platform"/>
            <consortium name="The Broad Institute Genome Sequencing Center for Infectious Disease"/>
            <person name="Wu L."/>
            <person name="Ma J."/>
        </authorList>
    </citation>
    <scope>NUCLEOTIDE SEQUENCE [LARGE SCALE GENOMIC DNA]</scope>
    <source>
        <strain evidence="14">KCTC 52239</strain>
    </source>
</reference>
<evidence type="ECO:0000256" key="9">
    <source>
        <dbReference type="ARBA" id="ARBA00023264"/>
    </source>
</evidence>
<comment type="pathway">
    <text evidence="11">Phospholipid metabolism; phosphatidylethanolamine biosynthesis; phosphatidylethanolamine from CDP-diacylglycerol: step 2/2.</text>
</comment>
<evidence type="ECO:0000256" key="8">
    <source>
        <dbReference type="ARBA" id="ARBA00023239"/>
    </source>
</evidence>
<feature type="transmembrane region" description="Helical" evidence="12">
    <location>
        <begin position="33"/>
        <end position="66"/>
    </location>
</feature>
<evidence type="ECO:0000256" key="10">
    <source>
        <dbReference type="ARBA" id="ARBA00023317"/>
    </source>
</evidence>
<keyword evidence="12" id="KW-1133">Transmembrane helix</keyword>
<comment type="catalytic activity">
    <reaction evidence="11">
        <text>a 1,2-diacyl-sn-glycero-3-phospho-L-serine + H(+) = a 1,2-diacyl-sn-glycero-3-phosphoethanolamine + CO2</text>
        <dbReference type="Rhea" id="RHEA:20828"/>
        <dbReference type="ChEBI" id="CHEBI:15378"/>
        <dbReference type="ChEBI" id="CHEBI:16526"/>
        <dbReference type="ChEBI" id="CHEBI:57262"/>
        <dbReference type="ChEBI" id="CHEBI:64612"/>
        <dbReference type="EC" id="4.1.1.65"/>
    </reaction>
</comment>
<evidence type="ECO:0000256" key="1">
    <source>
        <dbReference type="ARBA" id="ARBA00022475"/>
    </source>
</evidence>
<comment type="similarity">
    <text evidence="11">Belongs to the phosphatidylserine decarboxylase family. PSD-A subfamily.</text>
</comment>
<dbReference type="GO" id="GO:0004609">
    <property type="term" value="F:phosphatidylserine decarboxylase activity"/>
    <property type="evidence" value="ECO:0007669"/>
    <property type="project" value="UniProtKB-EC"/>
</dbReference>
<dbReference type="NCBIfam" id="NF003685">
    <property type="entry name" value="PRK05305.2-5"/>
    <property type="match status" value="1"/>
</dbReference>
<dbReference type="Pfam" id="PF02666">
    <property type="entry name" value="PS_Dcarbxylase"/>
    <property type="match status" value="1"/>
</dbReference>
<organism evidence="13 14">
    <name type="scientific">Paracoccus fontiphilus</name>
    <dbReference type="NCBI Taxonomy" id="1815556"/>
    <lineage>
        <taxon>Bacteria</taxon>
        <taxon>Pseudomonadati</taxon>
        <taxon>Pseudomonadota</taxon>
        <taxon>Alphaproteobacteria</taxon>
        <taxon>Rhodobacterales</taxon>
        <taxon>Paracoccaceae</taxon>
        <taxon>Paracoccus</taxon>
    </lineage>
</organism>
<dbReference type="HAMAP" id="MF_00664">
    <property type="entry name" value="PS_decarb_PSD_A"/>
    <property type="match status" value="1"/>
</dbReference>
<evidence type="ECO:0000256" key="4">
    <source>
        <dbReference type="ARBA" id="ARBA00023098"/>
    </source>
</evidence>
<evidence type="ECO:0000313" key="13">
    <source>
        <dbReference type="EMBL" id="MFC3166707.1"/>
    </source>
</evidence>
<comment type="subunit">
    <text evidence="11">Heterodimer of a large membrane-associated beta subunit and a small pyruvoyl-containing alpha subunit.</text>
</comment>
<comment type="caution">
    <text evidence="13">The sequence shown here is derived from an EMBL/GenBank/DDBJ whole genome shotgun (WGS) entry which is preliminary data.</text>
</comment>
<evidence type="ECO:0000256" key="7">
    <source>
        <dbReference type="ARBA" id="ARBA00023209"/>
    </source>
</evidence>
<evidence type="ECO:0000256" key="2">
    <source>
        <dbReference type="ARBA" id="ARBA00022516"/>
    </source>
</evidence>
<feature type="chain" id="PRO_5044936091" description="Phosphatidylserine decarboxylase beta chain" evidence="11">
    <location>
        <begin position="1"/>
        <end position="202"/>
    </location>
</feature>
<dbReference type="RefSeq" id="WP_377706616.1">
    <property type="nucleotide sequence ID" value="NZ_JBHRTE010000004.1"/>
</dbReference>
<comment type="cofactor">
    <cofactor evidence="11">
        <name>pyruvate</name>
        <dbReference type="ChEBI" id="CHEBI:15361"/>
    </cofactor>
    <text evidence="11">Binds 1 pyruvoyl group covalently per subunit.</text>
</comment>
<keyword evidence="12" id="KW-0812">Transmembrane</keyword>